<dbReference type="EMBL" id="MU001684">
    <property type="protein sequence ID" value="KAF2456252.1"/>
    <property type="molecule type" value="Genomic_DNA"/>
</dbReference>
<dbReference type="Proteomes" id="UP000799766">
    <property type="component" value="Unassembled WGS sequence"/>
</dbReference>
<dbReference type="OrthoDB" id="5422928at2759"/>
<dbReference type="PANTHER" id="PTHR38402:SF1">
    <property type="entry name" value="MITOCHONDRIAL OUTER MEMBRANE PROTEIN OM14"/>
    <property type="match status" value="1"/>
</dbReference>
<keyword evidence="3" id="KW-1185">Reference proteome</keyword>
<sequence length="88" mass="9480">MTEDKEKSKREGKKAASKLRDNADNPVLIGNAVAITALGGFLSFGAYKKYSAGQLSWKVAGAWAGAVGLFAAGDYFLSQYLFKKYPPK</sequence>
<proteinExistence type="predicted"/>
<organism evidence="2 3">
    <name type="scientific">Lineolata rhizophorae</name>
    <dbReference type="NCBI Taxonomy" id="578093"/>
    <lineage>
        <taxon>Eukaryota</taxon>
        <taxon>Fungi</taxon>
        <taxon>Dikarya</taxon>
        <taxon>Ascomycota</taxon>
        <taxon>Pezizomycotina</taxon>
        <taxon>Dothideomycetes</taxon>
        <taxon>Dothideomycetes incertae sedis</taxon>
        <taxon>Lineolatales</taxon>
        <taxon>Lineolataceae</taxon>
        <taxon>Lineolata</taxon>
    </lineage>
</organism>
<accession>A0A6A6NXS1</accession>
<keyword evidence="1" id="KW-0472">Membrane</keyword>
<feature type="transmembrane region" description="Helical" evidence="1">
    <location>
        <begin position="59"/>
        <end position="82"/>
    </location>
</feature>
<dbReference type="AlphaFoldDB" id="A0A6A6NXS1"/>
<dbReference type="GO" id="GO:0005741">
    <property type="term" value="C:mitochondrial outer membrane"/>
    <property type="evidence" value="ECO:0007669"/>
    <property type="project" value="InterPro"/>
</dbReference>
<dbReference type="GO" id="GO:1990593">
    <property type="term" value="F:nascent polypeptide-associated complex binding"/>
    <property type="evidence" value="ECO:0007669"/>
    <property type="project" value="InterPro"/>
</dbReference>
<feature type="transmembrane region" description="Helical" evidence="1">
    <location>
        <begin position="27"/>
        <end position="47"/>
    </location>
</feature>
<evidence type="ECO:0000313" key="3">
    <source>
        <dbReference type="Proteomes" id="UP000799766"/>
    </source>
</evidence>
<keyword evidence="1" id="KW-1133">Transmembrane helix</keyword>
<reference evidence="2" key="1">
    <citation type="journal article" date="2020" name="Stud. Mycol.">
        <title>101 Dothideomycetes genomes: a test case for predicting lifestyles and emergence of pathogens.</title>
        <authorList>
            <person name="Haridas S."/>
            <person name="Albert R."/>
            <person name="Binder M."/>
            <person name="Bloem J."/>
            <person name="Labutti K."/>
            <person name="Salamov A."/>
            <person name="Andreopoulos B."/>
            <person name="Baker S."/>
            <person name="Barry K."/>
            <person name="Bills G."/>
            <person name="Bluhm B."/>
            <person name="Cannon C."/>
            <person name="Castanera R."/>
            <person name="Culley D."/>
            <person name="Daum C."/>
            <person name="Ezra D."/>
            <person name="Gonzalez J."/>
            <person name="Henrissat B."/>
            <person name="Kuo A."/>
            <person name="Liang C."/>
            <person name="Lipzen A."/>
            <person name="Lutzoni F."/>
            <person name="Magnuson J."/>
            <person name="Mondo S."/>
            <person name="Nolan M."/>
            <person name="Ohm R."/>
            <person name="Pangilinan J."/>
            <person name="Park H.-J."/>
            <person name="Ramirez L."/>
            <person name="Alfaro M."/>
            <person name="Sun H."/>
            <person name="Tritt A."/>
            <person name="Yoshinaga Y."/>
            <person name="Zwiers L.-H."/>
            <person name="Turgeon B."/>
            <person name="Goodwin S."/>
            <person name="Spatafora J."/>
            <person name="Crous P."/>
            <person name="Grigoriev I."/>
        </authorList>
    </citation>
    <scope>NUCLEOTIDE SEQUENCE</scope>
    <source>
        <strain evidence="2">ATCC 16933</strain>
    </source>
</reference>
<name>A0A6A6NXS1_9PEZI</name>
<protein>
    <submittedName>
        <fullName evidence="2">Uncharacterized protein</fullName>
    </submittedName>
</protein>
<gene>
    <name evidence="2" type="ORF">BDY21DRAFT_59100</name>
</gene>
<dbReference type="PANTHER" id="PTHR38402">
    <property type="entry name" value="MITOCHONDRIAL OUTER MEMBRANE PROTEIN OM14"/>
    <property type="match status" value="1"/>
</dbReference>
<dbReference type="InterPro" id="IPR039454">
    <property type="entry name" value="OM14"/>
</dbReference>
<keyword evidence="1" id="KW-0812">Transmembrane</keyword>
<dbReference type="GO" id="GO:0006626">
    <property type="term" value="P:protein targeting to mitochondrion"/>
    <property type="evidence" value="ECO:0007669"/>
    <property type="project" value="TreeGrafter"/>
</dbReference>
<evidence type="ECO:0000313" key="2">
    <source>
        <dbReference type="EMBL" id="KAF2456252.1"/>
    </source>
</evidence>
<evidence type="ECO:0000256" key="1">
    <source>
        <dbReference type="SAM" id="Phobius"/>
    </source>
</evidence>